<evidence type="ECO:0000313" key="1">
    <source>
        <dbReference type="EMBL" id="TWT52127.1"/>
    </source>
</evidence>
<dbReference type="EMBL" id="SJPK01000032">
    <property type="protein sequence ID" value="TWT52127.1"/>
    <property type="molecule type" value="Genomic_DNA"/>
</dbReference>
<dbReference type="Proteomes" id="UP000318053">
    <property type="component" value="Unassembled WGS sequence"/>
</dbReference>
<gene>
    <name evidence="1" type="ORF">CA85_50950</name>
</gene>
<keyword evidence="2" id="KW-1185">Reference proteome</keyword>
<organism evidence="1 2">
    <name type="scientific">Allorhodopirellula solitaria</name>
    <dbReference type="NCBI Taxonomy" id="2527987"/>
    <lineage>
        <taxon>Bacteria</taxon>
        <taxon>Pseudomonadati</taxon>
        <taxon>Planctomycetota</taxon>
        <taxon>Planctomycetia</taxon>
        <taxon>Pirellulales</taxon>
        <taxon>Pirellulaceae</taxon>
        <taxon>Allorhodopirellula</taxon>
    </lineage>
</organism>
<accession>A0A5C5WNF6</accession>
<proteinExistence type="predicted"/>
<name>A0A5C5WNF6_9BACT</name>
<comment type="caution">
    <text evidence="1">The sequence shown here is derived from an EMBL/GenBank/DDBJ whole genome shotgun (WGS) entry which is preliminary data.</text>
</comment>
<evidence type="ECO:0000313" key="2">
    <source>
        <dbReference type="Proteomes" id="UP000318053"/>
    </source>
</evidence>
<reference evidence="1 2" key="1">
    <citation type="submission" date="2019-02" db="EMBL/GenBank/DDBJ databases">
        <title>Deep-cultivation of Planctomycetes and their phenomic and genomic characterization uncovers novel biology.</title>
        <authorList>
            <person name="Wiegand S."/>
            <person name="Jogler M."/>
            <person name="Boedeker C."/>
            <person name="Pinto D."/>
            <person name="Vollmers J."/>
            <person name="Rivas-Marin E."/>
            <person name="Kohn T."/>
            <person name="Peeters S.H."/>
            <person name="Heuer A."/>
            <person name="Rast P."/>
            <person name="Oberbeckmann S."/>
            <person name="Bunk B."/>
            <person name="Jeske O."/>
            <person name="Meyerdierks A."/>
            <person name="Storesund J.E."/>
            <person name="Kallscheuer N."/>
            <person name="Luecker S."/>
            <person name="Lage O.M."/>
            <person name="Pohl T."/>
            <person name="Merkel B.J."/>
            <person name="Hornburger P."/>
            <person name="Mueller R.-W."/>
            <person name="Bruemmer F."/>
            <person name="Labrenz M."/>
            <person name="Spormann A.M."/>
            <person name="Op Den Camp H."/>
            <person name="Overmann J."/>
            <person name="Amann R."/>
            <person name="Jetten M.S.M."/>
            <person name="Mascher T."/>
            <person name="Medema M.H."/>
            <person name="Devos D.P."/>
            <person name="Kaster A.-K."/>
            <person name="Ovreas L."/>
            <person name="Rohde M."/>
            <person name="Galperin M.Y."/>
            <person name="Jogler C."/>
        </authorList>
    </citation>
    <scope>NUCLEOTIDE SEQUENCE [LARGE SCALE GENOMIC DNA]</scope>
    <source>
        <strain evidence="1 2">CA85</strain>
    </source>
</reference>
<dbReference type="AlphaFoldDB" id="A0A5C5WNF6"/>
<sequence length="72" mass="7792">MGKSRENPIREGNWILEPCLKKPPAVLCARFRRMNRIFLAGASAYHRDDAPSGGKIAVIGRKAPGTAAYPAA</sequence>
<protein>
    <submittedName>
        <fullName evidence="1">Uncharacterized protein</fullName>
    </submittedName>
</protein>